<evidence type="ECO:0000313" key="3">
    <source>
        <dbReference type="Proteomes" id="UP000727407"/>
    </source>
</evidence>
<dbReference type="EMBL" id="QNUK01000047">
    <property type="protein sequence ID" value="KAF5905224.1"/>
    <property type="molecule type" value="Genomic_DNA"/>
</dbReference>
<gene>
    <name evidence="2" type="ORF">DAT39_005065</name>
</gene>
<accession>A0A8J4U5S4</accession>
<evidence type="ECO:0000313" key="2">
    <source>
        <dbReference type="EMBL" id="KAF5905224.1"/>
    </source>
</evidence>
<organism evidence="2 3">
    <name type="scientific">Clarias magur</name>
    <name type="common">Asian catfish</name>
    <name type="synonym">Macropteronotus magur</name>
    <dbReference type="NCBI Taxonomy" id="1594786"/>
    <lineage>
        <taxon>Eukaryota</taxon>
        <taxon>Metazoa</taxon>
        <taxon>Chordata</taxon>
        <taxon>Craniata</taxon>
        <taxon>Vertebrata</taxon>
        <taxon>Euteleostomi</taxon>
        <taxon>Actinopterygii</taxon>
        <taxon>Neopterygii</taxon>
        <taxon>Teleostei</taxon>
        <taxon>Ostariophysi</taxon>
        <taxon>Siluriformes</taxon>
        <taxon>Clariidae</taxon>
        <taxon>Clarias</taxon>
    </lineage>
</organism>
<dbReference type="AlphaFoldDB" id="A0A8J4U5S4"/>
<keyword evidence="3" id="KW-1185">Reference proteome</keyword>
<sequence length="117" mass="12908">MGACAKSNSTGTSTSMRAALASRGPSRREGNTNALVSSQQSALAQEPSDRRLLLLSDFQRLDLSYLWSDRTEIKQLGSRMVDAPLPLSVYASFYRPNLASVSRPQTRRHYQGLVNMS</sequence>
<evidence type="ECO:0000256" key="1">
    <source>
        <dbReference type="SAM" id="MobiDB-lite"/>
    </source>
</evidence>
<protein>
    <submittedName>
        <fullName evidence="2">Uncharacterized protein</fullName>
    </submittedName>
</protein>
<proteinExistence type="predicted"/>
<dbReference type="Proteomes" id="UP000727407">
    <property type="component" value="Unassembled WGS sequence"/>
</dbReference>
<reference evidence="2" key="1">
    <citation type="submission" date="2020-07" db="EMBL/GenBank/DDBJ databases">
        <title>Clarias magur genome sequencing, assembly and annotation.</title>
        <authorList>
            <person name="Kushwaha B."/>
            <person name="Kumar R."/>
            <person name="Das P."/>
            <person name="Joshi C.G."/>
            <person name="Kumar D."/>
            <person name="Nagpure N.S."/>
            <person name="Pandey M."/>
            <person name="Agarwal S."/>
            <person name="Srivastava S."/>
            <person name="Singh M."/>
            <person name="Sahoo L."/>
            <person name="Jayasankar P."/>
            <person name="Meher P.K."/>
            <person name="Koringa P.G."/>
            <person name="Iquebal M.A."/>
            <person name="Das S.P."/>
            <person name="Bit A."/>
            <person name="Patnaik S."/>
            <person name="Patel N."/>
            <person name="Shah T.M."/>
            <person name="Hinsu A."/>
            <person name="Jena J.K."/>
        </authorList>
    </citation>
    <scope>NUCLEOTIDE SEQUENCE</scope>
    <source>
        <strain evidence="2">CIFAMagur01</strain>
        <tissue evidence="2">Testis</tissue>
    </source>
</reference>
<comment type="caution">
    <text evidence="2">The sequence shown here is derived from an EMBL/GenBank/DDBJ whole genome shotgun (WGS) entry which is preliminary data.</text>
</comment>
<name>A0A8J4U5S4_CLAMG</name>
<feature type="region of interest" description="Disordered" evidence="1">
    <location>
        <begin position="1"/>
        <end position="47"/>
    </location>
</feature>
<feature type="compositionally biased region" description="Polar residues" evidence="1">
    <location>
        <begin position="1"/>
        <end position="16"/>
    </location>
</feature>
<feature type="compositionally biased region" description="Polar residues" evidence="1">
    <location>
        <begin position="31"/>
        <end position="43"/>
    </location>
</feature>